<dbReference type="Pfam" id="PF13450">
    <property type="entry name" value="NAD_binding_8"/>
    <property type="match status" value="1"/>
</dbReference>
<reference evidence="2" key="1">
    <citation type="submission" date="2020-02" db="EMBL/GenBank/DDBJ databases">
        <authorList>
            <person name="Meier V. D."/>
        </authorList>
    </citation>
    <scope>NUCLEOTIDE SEQUENCE</scope>
    <source>
        <strain evidence="2">AVDCRST_MAG86</strain>
    </source>
</reference>
<dbReference type="EMBL" id="CADCWP010000024">
    <property type="protein sequence ID" value="CAA9558127.1"/>
    <property type="molecule type" value="Genomic_DNA"/>
</dbReference>
<proteinExistence type="predicted"/>
<gene>
    <name evidence="2" type="ORF">AVDCRST_MAG86-540</name>
</gene>
<protein>
    <submittedName>
        <fullName evidence="2">Renalase, oxidases 1,2-dihydro- and 1,6-dihydro-beta-NAD(P)H isomers back to NAD(P)</fullName>
        <ecNumber evidence="2">1.6.3.5</ecNumber>
    </submittedName>
</protein>
<dbReference type="InterPro" id="IPR002937">
    <property type="entry name" value="Amino_oxidase"/>
</dbReference>
<evidence type="ECO:0000259" key="1">
    <source>
        <dbReference type="Pfam" id="PF01593"/>
    </source>
</evidence>
<accession>A0A6J4UU43</accession>
<dbReference type="EC" id="1.6.3.5" evidence="2"/>
<dbReference type="InterPro" id="IPR036188">
    <property type="entry name" value="FAD/NAD-bd_sf"/>
</dbReference>
<dbReference type="PANTHER" id="PTHR16128:SF5">
    <property type="entry name" value="FAD_NAD(P)-BINDING OXIDOREDUCTASE FAMILY PROTEIN"/>
    <property type="match status" value="1"/>
</dbReference>
<feature type="domain" description="Amine oxidase" evidence="1">
    <location>
        <begin position="107"/>
        <end position="320"/>
    </location>
</feature>
<dbReference type="SUPFAM" id="SSF51905">
    <property type="entry name" value="FAD/NAD(P)-binding domain"/>
    <property type="match status" value="1"/>
</dbReference>
<keyword evidence="2" id="KW-0560">Oxidoreductase</keyword>
<name>A0A6J4UU43_9DEIN</name>
<dbReference type="PANTHER" id="PTHR16128">
    <property type="entry name" value="FAD/NAD(P)-BINDING OXIDOREDUCTASE FAMILY PROTEIN"/>
    <property type="match status" value="1"/>
</dbReference>
<sequence length="323" mass="34840">MTEDLDIIVVGAGVAGLSAARTLAQAGVRVEVLEKSRGLGGRAASRRLPGTVADHGAQYFTARDPRLQAQVAEWQGTGDVQVWAKGFHTLSAQGLQEPGESYPRYTFAGGMNTIGKLLGDGLNIRRSVKVTEVSRSGAGWQLWLEDGTRYHAERVLLNLPAPQALALGADFSARTKAVLNSVTFAPCLALIAGYAQAAPVWRGVQVKDETNPLSWLACDSSKRSDPNETVLVLHGSPSFSKTYLETPEAAHPHMLRVAESLGFAEPRWSDLHRWRYSKVTEPYKAPYLQDGTLFFCGDWCGGAKLEAAYVSGLEVAKAMLGGQ</sequence>
<evidence type="ECO:0000313" key="2">
    <source>
        <dbReference type="EMBL" id="CAA9558127.1"/>
    </source>
</evidence>
<dbReference type="GO" id="GO:0016491">
    <property type="term" value="F:oxidoreductase activity"/>
    <property type="evidence" value="ECO:0007669"/>
    <property type="project" value="UniProtKB-KW"/>
</dbReference>
<dbReference type="AlphaFoldDB" id="A0A6J4UU43"/>
<dbReference type="Gene3D" id="3.90.660.10">
    <property type="match status" value="1"/>
</dbReference>
<dbReference type="Gene3D" id="3.50.50.60">
    <property type="entry name" value="FAD/NAD(P)-binding domain"/>
    <property type="match status" value="1"/>
</dbReference>
<dbReference type="Pfam" id="PF01593">
    <property type="entry name" value="Amino_oxidase"/>
    <property type="match status" value="1"/>
</dbReference>
<organism evidence="2">
    <name type="scientific">uncultured Truepera sp</name>
    <dbReference type="NCBI Taxonomy" id="543023"/>
    <lineage>
        <taxon>Bacteria</taxon>
        <taxon>Thermotogati</taxon>
        <taxon>Deinococcota</taxon>
        <taxon>Deinococci</taxon>
        <taxon>Trueperales</taxon>
        <taxon>Trueperaceae</taxon>
        <taxon>Truepera</taxon>
        <taxon>environmental samples</taxon>
    </lineage>
</organism>